<evidence type="ECO:0000313" key="2">
    <source>
        <dbReference type="Proteomes" id="UP001057452"/>
    </source>
</evidence>
<sequence length="66" mass="7092">MGRKQEKSIVGVGSSAWAAHTARCSVSAADRMEQGIKHVDVCLFDQSIASEFTQVTRFPESIAAPP</sequence>
<protein>
    <submittedName>
        <fullName evidence="1">Uncharacterized protein</fullName>
    </submittedName>
</protein>
<comment type="caution">
    <text evidence="1">The sequence shown here is derived from an EMBL/GenBank/DDBJ whole genome shotgun (WGS) entry which is preliminary data.</text>
</comment>
<accession>A0ACB9WDT9</accession>
<dbReference type="EMBL" id="CM043800">
    <property type="protein sequence ID" value="KAI4811064.1"/>
    <property type="molecule type" value="Genomic_DNA"/>
</dbReference>
<proteinExistence type="predicted"/>
<feature type="non-terminal residue" evidence="1">
    <location>
        <position position="66"/>
    </location>
</feature>
<evidence type="ECO:0000313" key="1">
    <source>
        <dbReference type="EMBL" id="KAI4811064.1"/>
    </source>
</evidence>
<dbReference type="Proteomes" id="UP001057452">
    <property type="component" value="Chromosome 16"/>
</dbReference>
<organism evidence="1 2">
    <name type="scientific">Chaenocephalus aceratus</name>
    <name type="common">Blackfin icefish</name>
    <name type="synonym">Chaenichthys aceratus</name>
    <dbReference type="NCBI Taxonomy" id="36190"/>
    <lineage>
        <taxon>Eukaryota</taxon>
        <taxon>Metazoa</taxon>
        <taxon>Chordata</taxon>
        <taxon>Craniata</taxon>
        <taxon>Vertebrata</taxon>
        <taxon>Euteleostomi</taxon>
        <taxon>Actinopterygii</taxon>
        <taxon>Neopterygii</taxon>
        <taxon>Teleostei</taxon>
        <taxon>Neoteleostei</taxon>
        <taxon>Acanthomorphata</taxon>
        <taxon>Eupercaria</taxon>
        <taxon>Perciformes</taxon>
        <taxon>Notothenioidei</taxon>
        <taxon>Channichthyidae</taxon>
        <taxon>Chaenocephalus</taxon>
    </lineage>
</organism>
<keyword evidence="2" id="KW-1185">Reference proteome</keyword>
<reference evidence="1" key="1">
    <citation type="submission" date="2022-05" db="EMBL/GenBank/DDBJ databases">
        <title>Chromosome-level genome of Chaenocephalus aceratus.</title>
        <authorList>
            <person name="Park H."/>
        </authorList>
    </citation>
    <scope>NUCLEOTIDE SEQUENCE</scope>
    <source>
        <strain evidence="1">KU_202001</strain>
    </source>
</reference>
<gene>
    <name evidence="1" type="ORF">KUCAC02_013987</name>
</gene>
<name>A0ACB9WDT9_CHAAC</name>